<dbReference type="InterPro" id="IPR036388">
    <property type="entry name" value="WH-like_DNA-bd_sf"/>
</dbReference>
<evidence type="ECO:0000313" key="5">
    <source>
        <dbReference type="EMBL" id="KNZ68390.1"/>
    </source>
</evidence>
<dbReference type="AlphaFoldDB" id="A0A0L6VYQ1"/>
<evidence type="ECO:0000256" key="2">
    <source>
        <dbReference type="ARBA" id="ARBA00023125"/>
    </source>
</evidence>
<dbReference type="PROSITE" id="PS50043">
    <property type="entry name" value="HTH_LUXR_2"/>
    <property type="match status" value="1"/>
</dbReference>
<dbReference type="InterPro" id="IPR000792">
    <property type="entry name" value="Tscrpt_reg_LuxR_C"/>
</dbReference>
<organism evidence="5 6">
    <name type="scientific">Thermincola ferriacetica</name>
    <dbReference type="NCBI Taxonomy" id="281456"/>
    <lineage>
        <taxon>Bacteria</taxon>
        <taxon>Bacillati</taxon>
        <taxon>Bacillota</taxon>
        <taxon>Clostridia</taxon>
        <taxon>Eubacteriales</taxon>
        <taxon>Thermincolaceae</taxon>
        <taxon>Thermincola</taxon>
    </lineage>
</organism>
<dbReference type="Gene3D" id="3.30.450.40">
    <property type="match status" value="1"/>
</dbReference>
<dbReference type="InterPro" id="IPR029016">
    <property type="entry name" value="GAF-like_dom_sf"/>
</dbReference>
<dbReference type="CDD" id="cd06170">
    <property type="entry name" value="LuxR_C_like"/>
    <property type="match status" value="1"/>
</dbReference>
<keyword evidence="1" id="KW-0805">Transcription regulation</keyword>
<name>A0A0L6VYQ1_9FIRM</name>
<protein>
    <submittedName>
        <fullName evidence="5">Transcriptional regulator, LuxR family</fullName>
    </submittedName>
</protein>
<dbReference type="PANTHER" id="PTHR44688:SF16">
    <property type="entry name" value="DNA-BINDING TRANSCRIPTIONAL ACTIVATOR DEVR_DOSR"/>
    <property type="match status" value="1"/>
</dbReference>
<accession>A0A0L6VYQ1</accession>
<keyword evidence="6" id="KW-1185">Reference proteome</keyword>
<gene>
    <name evidence="5" type="ORF">Tfer_3084</name>
</gene>
<reference evidence="6" key="1">
    <citation type="submission" date="2015-07" db="EMBL/GenBank/DDBJ databases">
        <title>Complete Genome of Thermincola ferriacetica strain Z-0001T.</title>
        <authorList>
            <person name="Lusk B."/>
            <person name="Badalamenti J.P."/>
            <person name="Parameswaran P."/>
            <person name="Bond D.R."/>
            <person name="Torres C.I."/>
        </authorList>
    </citation>
    <scope>NUCLEOTIDE SEQUENCE [LARGE SCALE GENOMIC DNA]</scope>
    <source>
        <strain evidence="6">Z-0001</strain>
    </source>
</reference>
<dbReference type="GO" id="GO:0003677">
    <property type="term" value="F:DNA binding"/>
    <property type="evidence" value="ECO:0007669"/>
    <property type="project" value="UniProtKB-KW"/>
</dbReference>
<keyword evidence="3" id="KW-0804">Transcription</keyword>
<dbReference type="Proteomes" id="UP000037175">
    <property type="component" value="Unassembled WGS sequence"/>
</dbReference>
<dbReference type="Gene3D" id="1.10.10.10">
    <property type="entry name" value="Winged helix-like DNA-binding domain superfamily/Winged helix DNA-binding domain"/>
    <property type="match status" value="1"/>
</dbReference>
<dbReference type="EMBL" id="LGTE01000033">
    <property type="protein sequence ID" value="KNZ68390.1"/>
    <property type="molecule type" value="Genomic_DNA"/>
</dbReference>
<dbReference type="PANTHER" id="PTHR44688">
    <property type="entry name" value="DNA-BINDING TRANSCRIPTIONAL ACTIVATOR DEVR_DOSR"/>
    <property type="match status" value="1"/>
</dbReference>
<dbReference type="SMART" id="SM00421">
    <property type="entry name" value="HTH_LUXR"/>
    <property type="match status" value="1"/>
</dbReference>
<dbReference type="RefSeq" id="WP_052219023.1">
    <property type="nucleotide sequence ID" value="NZ_LGTE01000033.1"/>
</dbReference>
<dbReference type="Pfam" id="PF00196">
    <property type="entry name" value="GerE"/>
    <property type="match status" value="1"/>
</dbReference>
<evidence type="ECO:0000259" key="4">
    <source>
        <dbReference type="PROSITE" id="PS50043"/>
    </source>
</evidence>
<evidence type="ECO:0000313" key="6">
    <source>
        <dbReference type="Proteomes" id="UP000037175"/>
    </source>
</evidence>
<dbReference type="SUPFAM" id="SSF46894">
    <property type="entry name" value="C-terminal effector domain of the bipartite response regulators"/>
    <property type="match status" value="1"/>
</dbReference>
<feature type="domain" description="HTH luxR-type" evidence="4">
    <location>
        <begin position="218"/>
        <end position="283"/>
    </location>
</feature>
<dbReference type="InterPro" id="IPR016032">
    <property type="entry name" value="Sig_transdc_resp-reg_C-effctor"/>
</dbReference>
<keyword evidence="2" id="KW-0238">DNA-binding</keyword>
<proteinExistence type="predicted"/>
<comment type="caution">
    <text evidence="5">The sequence shown here is derived from an EMBL/GenBank/DDBJ whole genome shotgun (WGS) entry which is preliminary data.</text>
</comment>
<evidence type="ECO:0000256" key="1">
    <source>
        <dbReference type="ARBA" id="ARBA00023015"/>
    </source>
</evidence>
<dbReference type="PRINTS" id="PR00038">
    <property type="entry name" value="HTHLUXR"/>
</dbReference>
<evidence type="ECO:0000256" key="3">
    <source>
        <dbReference type="ARBA" id="ARBA00023163"/>
    </source>
</evidence>
<sequence>MLFEKLKQLKKADYDKFLIPSQILEASYKRCRDKRVKAELAQMPRILSHPEVDKLLEKSKLLLLVAWPVIREDLYPNFTDEDQLIILCNHEGYAVALMSSPKALELCYSMNIGPGTCFREEVCGTNAIALAMSLGKTVVIRGEQHYCRLFKDWSCIAAPLRGPGGDIIGYLDVSMGSEEELGNTLALVQLAVKYIEEKMGEKQLSDESLKRAVILPENPLNLGLLTTREREVIRLMAGGQTISEIAKAMRISRETVKTYCKRIYKKLGVNRKSDCLKKARELRLFDE</sequence>
<dbReference type="GO" id="GO:0006355">
    <property type="term" value="P:regulation of DNA-templated transcription"/>
    <property type="evidence" value="ECO:0007669"/>
    <property type="project" value="InterPro"/>
</dbReference>